<proteinExistence type="predicted"/>
<feature type="region of interest" description="Disordered" evidence="1">
    <location>
        <begin position="1"/>
        <end position="43"/>
    </location>
</feature>
<feature type="compositionally biased region" description="Low complexity" evidence="1">
    <location>
        <begin position="1"/>
        <end position="18"/>
    </location>
</feature>
<sequence>PTAFGPPAGAGGAAATQPEGKGAARGQDRRARQRGDGEKKSDLGFKIAQKQLQGVVFDCAPIDANSHEATKMSEMGAEFSEAFSAAGRGRSSGPPPSWVFGGPLTGLMERKEAVGATNAKKLTEIRATTEQMDVATKADNIKFCKMDWCYDQNKKKLLLHLDPTFRSVILDCLTRTVAEMQQGRAPPTHMERELQEWLEAFTDMLVLLVIGEI</sequence>
<reference evidence="2" key="1">
    <citation type="submission" date="2023-10" db="EMBL/GenBank/DDBJ databases">
        <authorList>
            <person name="Chen Y."/>
            <person name="Shah S."/>
            <person name="Dougan E. K."/>
            <person name="Thang M."/>
            <person name="Chan C."/>
        </authorList>
    </citation>
    <scope>NUCLEOTIDE SEQUENCE [LARGE SCALE GENOMIC DNA]</scope>
</reference>
<name>A0ABN9QRF5_9DINO</name>
<feature type="compositionally biased region" description="Basic and acidic residues" evidence="1">
    <location>
        <begin position="26"/>
        <end position="43"/>
    </location>
</feature>
<keyword evidence="3" id="KW-1185">Reference proteome</keyword>
<feature type="non-terminal residue" evidence="2">
    <location>
        <position position="213"/>
    </location>
</feature>
<evidence type="ECO:0000313" key="2">
    <source>
        <dbReference type="EMBL" id="CAK0806212.1"/>
    </source>
</evidence>
<evidence type="ECO:0000256" key="1">
    <source>
        <dbReference type="SAM" id="MobiDB-lite"/>
    </source>
</evidence>
<gene>
    <name evidence="2" type="ORF">PCOR1329_LOCUS12531</name>
</gene>
<feature type="non-terminal residue" evidence="2">
    <location>
        <position position="1"/>
    </location>
</feature>
<organism evidence="2 3">
    <name type="scientific">Prorocentrum cordatum</name>
    <dbReference type="NCBI Taxonomy" id="2364126"/>
    <lineage>
        <taxon>Eukaryota</taxon>
        <taxon>Sar</taxon>
        <taxon>Alveolata</taxon>
        <taxon>Dinophyceae</taxon>
        <taxon>Prorocentrales</taxon>
        <taxon>Prorocentraceae</taxon>
        <taxon>Prorocentrum</taxon>
    </lineage>
</organism>
<accession>A0ABN9QRF5</accession>
<comment type="caution">
    <text evidence="2">The sequence shown here is derived from an EMBL/GenBank/DDBJ whole genome shotgun (WGS) entry which is preliminary data.</text>
</comment>
<protein>
    <submittedName>
        <fullName evidence="2">Uncharacterized protein</fullName>
    </submittedName>
</protein>
<dbReference type="EMBL" id="CAUYUJ010003669">
    <property type="protein sequence ID" value="CAK0806212.1"/>
    <property type="molecule type" value="Genomic_DNA"/>
</dbReference>
<evidence type="ECO:0000313" key="3">
    <source>
        <dbReference type="Proteomes" id="UP001189429"/>
    </source>
</evidence>
<dbReference type="Proteomes" id="UP001189429">
    <property type="component" value="Unassembled WGS sequence"/>
</dbReference>